<protein>
    <submittedName>
        <fullName evidence="2">PIN-like domain-containing protein</fullName>
    </submittedName>
</protein>
<comment type="caution">
    <text evidence="2">The sequence shown here is derived from an EMBL/GenBank/DDBJ whole genome shotgun (WGS) entry which is preliminary data.</text>
</comment>
<name>A0ABV5M3P4_9ACTN</name>
<dbReference type="RefSeq" id="WP_223095537.1">
    <property type="nucleotide sequence ID" value="NZ_CP061913.1"/>
</dbReference>
<reference evidence="2 3" key="1">
    <citation type="submission" date="2024-09" db="EMBL/GenBank/DDBJ databases">
        <authorList>
            <person name="Sun Q."/>
            <person name="Mori K."/>
        </authorList>
    </citation>
    <scope>NUCLEOTIDE SEQUENCE [LARGE SCALE GENOMIC DNA]</scope>
    <source>
        <strain evidence="2 3">JCM 3307</strain>
    </source>
</reference>
<evidence type="ECO:0000313" key="2">
    <source>
        <dbReference type="EMBL" id="MFB9443480.1"/>
    </source>
</evidence>
<dbReference type="InterPro" id="IPR041578">
    <property type="entry name" value="PIN_8"/>
</dbReference>
<keyword evidence="3" id="KW-1185">Reference proteome</keyword>
<sequence>MDASVLLTLYLYGPEARANFLSVLAKLGDRLWLPHQAALEFFRNRLLIIGEQGKSYREMSAIVQAYGAEAQKLETRVRAFSNRVGLSAFDRDRLIGVLAPDIESATQMLNDLESTQEEFDPAAPDPVLRQLESVFAGKVGERYGAGDHENAVREAERRIEARTPPGYMDSNKENSAGDYLQWAQTLTEASRKKPRYLLFVTGDQKEDWVLRVRGRTLGPRPELALEAQQRAGCRLVIASPNQFFRLASAHLHTEISEATLEEGERVADRVKDLEKRLGRHYQPE</sequence>
<feature type="domain" description="PIN like" evidence="1">
    <location>
        <begin position="1"/>
        <end position="223"/>
    </location>
</feature>
<evidence type="ECO:0000259" key="1">
    <source>
        <dbReference type="Pfam" id="PF18476"/>
    </source>
</evidence>
<dbReference type="EMBL" id="JBHMCA010000021">
    <property type="protein sequence ID" value="MFB9443480.1"/>
    <property type="molecule type" value="Genomic_DNA"/>
</dbReference>
<dbReference type="Proteomes" id="UP001589608">
    <property type="component" value="Unassembled WGS sequence"/>
</dbReference>
<accession>A0ABV5M3P4</accession>
<dbReference type="Pfam" id="PF18476">
    <property type="entry name" value="PIN_8"/>
    <property type="match status" value="1"/>
</dbReference>
<organism evidence="2 3">
    <name type="scientific">Dactylosporangium vinaceum</name>
    <dbReference type="NCBI Taxonomy" id="53362"/>
    <lineage>
        <taxon>Bacteria</taxon>
        <taxon>Bacillati</taxon>
        <taxon>Actinomycetota</taxon>
        <taxon>Actinomycetes</taxon>
        <taxon>Micromonosporales</taxon>
        <taxon>Micromonosporaceae</taxon>
        <taxon>Dactylosporangium</taxon>
    </lineage>
</organism>
<evidence type="ECO:0000313" key="3">
    <source>
        <dbReference type="Proteomes" id="UP001589608"/>
    </source>
</evidence>
<gene>
    <name evidence="2" type="ORF">ACFFTR_10325</name>
</gene>
<proteinExistence type="predicted"/>